<feature type="compositionally biased region" description="Polar residues" evidence="11">
    <location>
        <begin position="290"/>
        <end position="318"/>
    </location>
</feature>
<dbReference type="GO" id="GO:0005794">
    <property type="term" value="C:Golgi apparatus"/>
    <property type="evidence" value="ECO:0007669"/>
    <property type="project" value="TreeGrafter"/>
</dbReference>
<accession>A0A066WPP1</accession>
<evidence type="ECO:0000259" key="12">
    <source>
        <dbReference type="Pfam" id="PF01529"/>
    </source>
</evidence>
<feature type="compositionally biased region" description="Polar residues" evidence="11">
    <location>
        <begin position="97"/>
        <end position="119"/>
    </location>
</feature>
<dbReference type="AlphaFoldDB" id="A0A066WPP1"/>
<proteinExistence type="inferred from homology"/>
<keyword evidence="4 10" id="KW-1133">Transmembrane helix</keyword>
<dbReference type="PANTHER" id="PTHR22883">
    <property type="entry name" value="ZINC FINGER DHHC DOMAIN CONTAINING PROTEIN"/>
    <property type="match status" value="1"/>
</dbReference>
<evidence type="ECO:0000256" key="8">
    <source>
        <dbReference type="ARBA" id="ARBA00023315"/>
    </source>
</evidence>
<feature type="transmembrane region" description="Helical" evidence="10">
    <location>
        <begin position="572"/>
        <end position="596"/>
    </location>
</feature>
<dbReference type="EC" id="2.3.1.225" evidence="10"/>
<comment type="similarity">
    <text evidence="10">Belongs to the DHHC palmitoyltransferase family.</text>
</comment>
<feature type="transmembrane region" description="Helical" evidence="10">
    <location>
        <begin position="402"/>
        <end position="423"/>
    </location>
</feature>
<evidence type="ECO:0000256" key="7">
    <source>
        <dbReference type="ARBA" id="ARBA00023288"/>
    </source>
</evidence>
<dbReference type="GO" id="GO:0006612">
    <property type="term" value="P:protein targeting to membrane"/>
    <property type="evidence" value="ECO:0007669"/>
    <property type="project" value="TreeGrafter"/>
</dbReference>
<keyword evidence="2 10" id="KW-0808">Transferase</keyword>
<dbReference type="GO" id="GO:0019706">
    <property type="term" value="F:protein-cysteine S-palmitoyltransferase activity"/>
    <property type="evidence" value="ECO:0007669"/>
    <property type="project" value="UniProtKB-EC"/>
</dbReference>
<evidence type="ECO:0000313" key="14">
    <source>
        <dbReference type="Proteomes" id="UP000027361"/>
    </source>
</evidence>
<feature type="compositionally biased region" description="Acidic residues" evidence="11">
    <location>
        <begin position="230"/>
        <end position="241"/>
    </location>
</feature>
<dbReference type="PANTHER" id="PTHR22883:SF488">
    <property type="entry name" value="PALMITOYLTRANSFERASE"/>
    <property type="match status" value="1"/>
</dbReference>
<dbReference type="EMBL" id="JMSN01000005">
    <property type="protein sequence ID" value="KDN52959.1"/>
    <property type="molecule type" value="Genomic_DNA"/>
</dbReference>
<feature type="compositionally biased region" description="Polar residues" evidence="11">
    <location>
        <begin position="149"/>
        <end position="158"/>
    </location>
</feature>
<dbReference type="PROSITE" id="PS50216">
    <property type="entry name" value="DHHC"/>
    <property type="match status" value="1"/>
</dbReference>
<feature type="compositionally biased region" description="Gly residues" evidence="11">
    <location>
        <begin position="323"/>
        <end position="335"/>
    </location>
</feature>
<evidence type="ECO:0000256" key="4">
    <source>
        <dbReference type="ARBA" id="ARBA00022989"/>
    </source>
</evidence>
<keyword evidence="5 10" id="KW-0472">Membrane</keyword>
<dbReference type="STRING" id="1037660.A0A066WPP1"/>
<feature type="region of interest" description="Disordered" evidence="11">
    <location>
        <begin position="222"/>
        <end position="253"/>
    </location>
</feature>
<comment type="caution">
    <text evidence="13">The sequence shown here is derived from an EMBL/GenBank/DDBJ whole genome shotgun (WGS) entry which is preliminary data.</text>
</comment>
<feature type="region of interest" description="Disordered" evidence="11">
    <location>
        <begin position="1"/>
        <end position="176"/>
    </location>
</feature>
<feature type="region of interest" description="Disordered" evidence="11">
    <location>
        <begin position="694"/>
        <end position="736"/>
    </location>
</feature>
<keyword evidence="3 10" id="KW-0812">Transmembrane</keyword>
<evidence type="ECO:0000256" key="1">
    <source>
        <dbReference type="ARBA" id="ARBA00004141"/>
    </source>
</evidence>
<dbReference type="InParanoid" id="A0A066WPP1"/>
<evidence type="ECO:0000256" key="9">
    <source>
        <dbReference type="ARBA" id="ARBA00048048"/>
    </source>
</evidence>
<evidence type="ECO:0000256" key="11">
    <source>
        <dbReference type="SAM" id="MobiDB-lite"/>
    </source>
</evidence>
<dbReference type="InterPro" id="IPR001594">
    <property type="entry name" value="Palmitoyltrfase_DHHC"/>
</dbReference>
<dbReference type="RefSeq" id="XP_013245798.1">
    <property type="nucleotide sequence ID" value="XM_013390344.1"/>
</dbReference>
<dbReference type="GO" id="GO:0016020">
    <property type="term" value="C:membrane"/>
    <property type="evidence" value="ECO:0007669"/>
    <property type="project" value="UniProtKB-SubCell"/>
</dbReference>
<keyword evidence="8 10" id="KW-0012">Acyltransferase</keyword>
<dbReference type="OrthoDB" id="9909019at2759"/>
<sequence length="736" mass="79313">MSATDGGKEGSVNEQQLLGSCSLRADPSDAQCPTESAGYIPSRNRQASTILPPAAFFAPKRPSQQPRSPGLPPTPLSANSFATAGSSSYRGPLNPGDLSSYQKSPLQAQQTQRPQSPWSPGQARVSTIALGSNSIYDVAPEAAQDDGTVEQSPVTPSNGHLRGRQGGVAFKTSREPLLDMEDPDALTEVGTPSAFEAPMDAQTEADGMAALQLAGIDGRLSCNLQTGSGDGEDGDGDDDDLEHQPLGNRQNQDPLMDVIEHAQGSRMRSADQSFEPRTGKAERMLGGIRISSSPSFSDAQQNPSKRRSVNMTRASVSNIEKGLNGGSAVDGGSGNISGARGSKKERNFKFHKGGNRFFFGGIIMTSHANPMPFLASFALTLALPGLWLGFDASYTVHNISIAPVIILCYTTAVAVTNMLVTAWRDPGVLPRDLDPDPPCTLGETLGAMDPEDPLAIPLPRTIQVRGARDLKVKWCETCGTYRAPRSSHCRMCDNCVENIDHHCTFLNTCIGRRNYSSFFSFLIFTLLSLCIMIAFSILHLYFLTRPTTQRLPKAGAYGGGLDFRQALGRSPVSAVVVILSLAAMCPIGMLFGYHAWLVVHNRTTVEQIRFNAAREYGEQPVDTGGEEEKRCLFLPGKAGQLSRSDPNPFSYGGFVRNAIAVLGRPISDSWIARYEHRVVDERLDNPAWSMQRHVSAANGDSPHVAGDGTGFQTNDFSKRPLNGNFGSEAIEMQERS</sequence>
<dbReference type="InterPro" id="IPR039859">
    <property type="entry name" value="PFA4/ZDH16/20/ERF2-like"/>
</dbReference>
<gene>
    <name evidence="13" type="ORF">K437DRAFT_242733</name>
</gene>
<dbReference type="Proteomes" id="UP000027361">
    <property type="component" value="Unassembled WGS sequence"/>
</dbReference>
<feature type="compositionally biased region" description="Polar residues" evidence="11">
    <location>
        <begin position="76"/>
        <end position="89"/>
    </location>
</feature>
<feature type="domain" description="Palmitoyltransferase DHHC" evidence="12">
    <location>
        <begin position="473"/>
        <end position="609"/>
    </location>
</feature>
<evidence type="ECO:0000256" key="5">
    <source>
        <dbReference type="ARBA" id="ARBA00023136"/>
    </source>
</evidence>
<organism evidence="13 14">
    <name type="scientific">Tilletiaria anomala (strain ATCC 24038 / CBS 436.72 / UBC 951)</name>
    <dbReference type="NCBI Taxonomy" id="1037660"/>
    <lineage>
        <taxon>Eukaryota</taxon>
        <taxon>Fungi</taxon>
        <taxon>Dikarya</taxon>
        <taxon>Basidiomycota</taxon>
        <taxon>Ustilaginomycotina</taxon>
        <taxon>Exobasidiomycetes</taxon>
        <taxon>Georgefischeriales</taxon>
        <taxon>Tilletiariaceae</taxon>
        <taxon>Tilletiaria</taxon>
    </lineage>
</organism>
<keyword evidence="6" id="KW-0564">Palmitate</keyword>
<comment type="catalytic activity">
    <reaction evidence="9 10">
        <text>L-cysteinyl-[protein] + hexadecanoyl-CoA = S-hexadecanoyl-L-cysteinyl-[protein] + CoA</text>
        <dbReference type="Rhea" id="RHEA:36683"/>
        <dbReference type="Rhea" id="RHEA-COMP:10131"/>
        <dbReference type="Rhea" id="RHEA-COMP:11032"/>
        <dbReference type="ChEBI" id="CHEBI:29950"/>
        <dbReference type="ChEBI" id="CHEBI:57287"/>
        <dbReference type="ChEBI" id="CHEBI:57379"/>
        <dbReference type="ChEBI" id="CHEBI:74151"/>
        <dbReference type="EC" id="2.3.1.225"/>
    </reaction>
</comment>
<comment type="subcellular location">
    <subcellularLocation>
        <location evidence="1">Membrane</location>
        <topology evidence="1">Multi-pass membrane protein</topology>
    </subcellularLocation>
</comment>
<feature type="transmembrane region" description="Helical" evidence="10">
    <location>
        <begin position="521"/>
        <end position="543"/>
    </location>
</feature>
<dbReference type="Pfam" id="PF01529">
    <property type="entry name" value="DHHC"/>
    <property type="match status" value="1"/>
</dbReference>
<dbReference type="GeneID" id="25263098"/>
<dbReference type="HOGENOM" id="CLU_376905_0_0_1"/>
<name>A0A066WPP1_TILAU</name>
<evidence type="ECO:0000256" key="6">
    <source>
        <dbReference type="ARBA" id="ARBA00023139"/>
    </source>
</evidence>
<reference evidence="13 14" key="1">
    <citation type="submission" date="2014-05" db="EMBL/GenBank/DDBJ databases">
        <title>Draft genome sequence of a rare smut relative, Tilletiaria anomala UBC 951.</title>
        <authorList>
            <consortium name="DOE Joint Genome Institute"/>
            <person name="Toome M."/>
            <person name="Kuo A."/>
            <person name="Henrissat B."/>
            <person name="Lipzen A."/>
            <person name="Tritt A."/>
            <person name="Yoshinaga Y."/>
            <person name="Zane M."/>
            <person name="Barry K."/>
            <person name="Grigoriev I.V."/>
            <person name="Spatafora J.W."/>
            <person name="Aimea M.C."/>
        </authorList>
    </citation>
    <scope>NUCLEOTIDE SEQUENCE [LARGE SCALE GENOMIC DNA]</scope>
    <source>
        <strain evidence="13 14">UBC 951</strain>
    </source>
</reference>
<evidence type="ECO:0000313" key="13">
    <source>
        <dbReference type="EMBL" id="KDN52959.1"/>
    </source>
</evidence>
<keyword evidence="14" id="KW-1185">Reference proteome</keyword>
<dbReference type="GO" id="GO:0005783">
    <property type="term" value="C:endoplasmic reticulum"/>
    <property type="evidence" value="ECO:0007669"/>
    <property type="project" value="TreeGrafter"/>
</dbReference>
<evidence type="ECO:0000256" key="2">
    <source>
        <dbReference type="ARBA" id="ARBA00022679"/>
    </source>
</evidence>
<protein>
    <recommendedName>
        <fullName evidence="10">Palmitoyltransferase</fullName>
        <ecNumber evidence="10">2.3.1.225</ecNumber>
    </recommendedName>
</protein>
<dbReference type="OMA" id="DISHDAN"/>
<evidence type="ECO:0000256" key="3">
    <source>
        <dbReference type="ARBA" id="ARBA00022692"/>
    </source>
</evidence>
<comment type="domain">
    <text evidence="10">The DHHC domain is required for palmitoyltransferase activity.</text>
</comment>
<keyword evidence="7" id="KW-0449">Lipoprotein</keyword>
<evidence type="ECO:0000256" key="10">
    <source>
        <dbReference type="RuleBase" id="RU079119"/>
    </source>
</evidence>
<feature type="region of interest" description="Disordered" evidence="11">
    <location>
        <begin position="287"/>
        <end position="345"/>
    </location>
</feature>